<gene>
    <name evidence="3" type="ORF">CRI94_07585</name>
</gene>
<keyword evidence="4" id="KW-1185">Reference proteome</keyword>
<dbReference type="SUPFAM" id="SSF55729">
    <property type="entry name" value="Acyl-CoA N-acyltransferases (Nat)"/>
    <property type="match status" value="2"/>
</dbReference>
<evidence type="ECO:0000259" key="2">
    <source>
        <dbReference type="PROSITE" id="PS51186"/>
    </source>
</evidence>
<dbReference type="CDD" id="cd04301">
    <property type="entry name" value="NAT_SF"/>
    <property type="match status" value="2"/>
</dbReference>
<dbReference type="EMBL" id="PDEQ01000003">
    <property type="protein sequence ID" value="PEN13909.1"/>
    <property type="molecule type" value="Genomic_DNA"/>
</dbReference>
<dbReference type="OrthoDB" id="238183at2"/>
<feature type="region of interest" description="Disordered" evidence="1">
    <location>
        <begin position="283"/>
        <end position="303"/>
    </location>
</feature>
<sequence>MSSFASFPPTVFQGSGDLRDWLRETGASLALALPRYNRLAVLRSGATPQKQSSEAVRDDERHDSDALAVSLHTIETPMKLRSNAERLFVSTRHQMHEFTNVLSGDATYQGHDSAYILRRSHTTGAIGAHDLGFGVDGVLRFVTARYNAVAGLDDVHSFRLRWQLSDLREELLGSDARLTGMAYDADDRPRFAAVEGIQPSSNDSTSTTGGIVDVASGDILASQLDAPQHPQCYDGKLFFVTRGDRSLWWNPTEPAGEPKRIATLPGYPVDMDVLDGCAIVSISATPPDRSPKENGTEASHHAQGDDLRNGLCVVDLSTGDVIAETHVADTLGPISGVCVLDDALHPTVLTADDDELRRTITFATDQGAVYHRLPDSASSTSGDKTEAHAASANAESTPTSAAPAPFSGGSIDQLDLDLSEARRRDTRVRAGQPYQLFAGQMLAKDVISRFQELLPGRFVRRVKTGAVSGDLPLVGVVAVVGKRPIGIAVAAIPSNASASTLHALSVLPAQRGQGVGTALLQRLEALIQTGGAEELQAEYRQSNSSRQALERVLEKSGWDAPRAKRKLYQGDRENIPKPFLETLAKRSLQAGELFSWSDLTTQEKQNLQGRLRPGAERSIPVPLSPFQLDATVDYDCSLGLRHEDRVVGWMITHRLAPEVLQYTCLYVEPDIRGPGVGLSLLAEAMRRQAERTDIPRFIWMIDAENTRMHRFVEGRLASVIDKQDTLLHAVTRF</sequence>
<feature type="compositionally biased region" description="Basic and acidic residues" evidence="1">
    <location>
        <begin position="289"/>
        <end position="303"/>
    </location>
</feature>
<dbReference type="AlphaFoldDB" id="A0A2A8CYV4"/>
<feature type="domain" description="N-acetyltransferase" evidence="2">
    <location>
        <begin position="426"/>
        <end position="581"/>
    </location>
</feature>
<organism evidence="3 4">
    <name type="scientific">Longibacter salinarum</name>
    <dbReference type="NCBI Taxonomy" id="1850348"/>
    <lineage>
        <taxon>Bacteria</taxon>
        <taxon>Pseudomonadati</taxon>
        <taxon>Rhodothermota</taxon>
        <taxon>Rhodothermia</taxon>
        <taxon>Rhodothermales</taxon>
        <taxon>Salisaetaceae</taxon>
        <taxon>Longibacter</taxon>
    </lineage>
</organism>
<name>A0A2A8CYV4_9BACT</name>
<dbReference type="InterPro" id="IPR000182">
    <property type="entry name" value="GNAT_dom"/>
</dbReference>
<feature type="compositionally biased region" description="Low complexity" evidence="1">
    <location>
        <begin position="389"/>
        <end position="405"/>
    </location>
</feature>
<dbReference type="InterPro" id="IPR016181">
    <property type="entry name" value="Acyl_CoA_acyltransferase"/>
</dbReference>
<evidence type="ECO:0000256" key="1">
    <source>
        <dbReference type="SAM" id="MobiDB-lite"/>
    </source>
</evidence>
<comment type="caution">
    <text evidence="3">The sequence shown here is derived from an EMBL/GenBank/DDBJ whole genome shotgun (WGS) entry which is preliminary data.</text>
</comment>
<dbReference type="Pfam" id="PF16261">
    <property type="entry name" value="DUF4915"/>
    <property type="match status" value="1"/>
</dbReference>
<reference evidence="3 4" key="1">
    <citation type="submission" date="2017-10" db="EMBL/GenBank/DDBJ databases">
        <title>Draft genome of Longibacter Salinarum.</title>
        <authorList>
            <person name="Goh K.M."/>
            <person name="Shamsir M.S."/>
            <person name="Lim S.W."/>
        </authorList>
    </citation>
    <scope>NUCLEOTIDE SEQUENCE [LARGE SCALE GENOMIC DNA]</scope>
    <source>
        <strain evidence="3 4">KCTC 52045</strain>
    </source>
</reference>
<protein>
    <recommendedName>
        <fullName evidence="2">N-acetyltransferase domain-containing protein</fullName>
    </recommendedName>
</protein>
<dbReference type="GO" id="GO:0016747">
    <property type="term" value="F:acyltransferase activity, transferring groups other than amino-acyl groups"/>
    <property type="evidence" value="ECO:0007669"/>
    <property type="project" value="InterPro"/>
</dbReference>
<dbReference type="Proteomes" id="UP000220102">
    <property type="component" value="Unassembled WGS sequence"/>
</dbReference>
<dbReference type="PANTHER" id="PTHR43072">
    <property type="entry name" value="N-ACETYLTRANSFERASE"/>
    <property type="match status" value="1"/>
</dbReference>
<evidence type="ECO:0000313" key="3">
    <source>
        <dbReference type="EMBL" id="PEN13909.1"/>
    </source>
</evidence>
<feature type="region of interest" description="Disordered" evidence="1">
    <location>
        <begin position="373"/>
        <end position="408"/>
    </location>
</feature>
<evidence type="ECO:0000313" key="4">
    <source>
        <dbReference type="Proteomes" id="UP000220102"/>
    </source>
</evidence>
<dbReference type="SUPFAM" id="SSF63829">
    <property type="entry name" value="Calcium-dependent phosphotriesterase"/>
    <property type="match status" value="1"/>
</dbReference>
<dbReference type="PANTHER" id="PTHR43072:SF60">
    <property type="entry name" value="L-2,4-DIAMINOBUTYRIC ACID ACETYLTRANSFERASE"/>
    <property type="match status" value="1"/>
</dbReference>
<proteinExistence type="predicted"/>
<accession>A0A2A8CYV4</accession>
<dbReference type="RefSeq" id="WP_098075071.1">
    <property type="nucleotide sequence ID" value="NZ_PDEQ01000003.1"/>
</dbReference>
<dbReference type="Gene3D" id="3.40.630.30">
    <property type="match status" value="2"/>
</dbReference>
<dbReference type="Pfam" id="PF00583">
    <property type="entry name" value="Acetyltransf_1"/>
    <property type="match status" value="2"/>
</dbReference>
<dbReference type="PROSITE" id="PS51186">
    <property type="entry name" value="GNAT"/>
    <property type="match status" value="1"/>
</dbReference>
<dbReference type="InterPro" id="IPR017481">
    <property type="entry name" value="CHP03032"/>
</dbReference>